<evidence type="ECO:0000259" key="5">
    <source>
        <dbReference type="PROSITE" id="PS50977"/>
    </source>
</evidence>
<evidence type="ECO:0000256" key="2">
    <source>
        <dbReference type="ARBA" id="ARBA00023125"/>
    </source>
</evidence>
<keyword evidence="3" id="KW-0804">Transcription</keyword>
<dbReference type="GO" id="GO:0003700">
    <property type="term" value="F:DNA-binding transcription factor activity"/>
    <property type="evidence" value="ECO:0007669"/>
    <property type="project" value="TreeGrafter"/>
</dbReference>
<sequence length="206" mass="23334">MPTPLEKARSNPDSMKARIFASAQKLFAEYGYDGTTTRMIAKDVGIDISTLYYHWGEKKELYMAVLEHFKREIGSKLKEIEAMVRGKSLETRLDVAIDEMCDYLFDRIEVTRLILFSSFIKSRDTDDLGVAISDHISNIAVAMGLAMDKSSITPEAKARVMAMVLSLFSFISGEIFLRPILNIDAPEYVRTVKETLKFTLIPAFTR</sequence>
<dbReference type="HOGENOM" id="CLU_087228_0_0_7"/>
<dbReference type="PRINTS" id="PR00455">
    <property type="entry name" value="HTHTETR"/>
</dbReference>
<proteinExistence type="predicted"/>
<evidence type="ECO:0000313" key="6">
    <source>
        <dbReference type="EMBL" id="ABW67352.1"/>
    </source>
</evidence>
<dbReference type="SUPFAM" id="SSF46689">
    <property type="entry name" value="Homeodomain-like"/>
    <property type="match status" value="1"/>
</dbReference>
<dbReference type="KEGG" id="dol:Dole_1548"/>
<dbReference type="InterPro" id="IPR009057">
    <property type="entry name" value="Homeodomain-like_sf"/>
</dbReference>
<dbReference type="GO" id="GO:0000976">
    <property type="term" value="F:transcription cis-regulatory region binding"/>
    <property type="evidence" value="ECO:0007669"/>
    <property type="project" value="TreeGrafter"/>
</dbReference>
<feature type="DNA-binding region" description="H-T-H motif" evidence="4">
    <location>
        <begin position="36"/>
        <end position="55"/>
    </location>
</feature>
<evidence type="ECO:0000256" key="1">
    <source>
        <dbReference type="ARBA" id="ARBA00023015"/>
    </source>
</evidence>
<dbReference type="EMBL" id="CP000859">
    <property type="protein sequence ID" value="ABW67352.1"/>
    <property type="molecule type" value="Genomic_DNA"/>
</dbReference>
<keyword evidence="1" id="KW-0805">Transcription regulation</keyword>
<dbReference type="STRING" id="96561.Dole_1548"/>
<evidence type="ECO:0000256" key="4">
    <source>
        <dbReference type="PROSITE-ProRule" id="PRU00335"/>
    </source>
</evidence>
<dbReference type="Gene3D" id="1.10.357.10">
    <property type="entry name" value="Tetracycline Repressor, domain 2"/>
    <property type="match status" value="1"/>
</dbReference>
<dbReference type="InterPro" id="IPR050109">
    <property type="entry name" value="HTH-type_TetR-like_transc_reg"/>
</dbReference>
<dbReference type="InterPro" id="IPR001647">
    <property type="entry name" value="HTH_TetR"/>
</dbReference>
<reference evidence="6 7" key="1">
    <citation type="submission" date="2007-10" db="EMBL/GenBank/DDBJ databases">
        <title>Complete sequence of Desulfococcus oleovorans Hxd3.</title>
        <authorList>
            <consortium name="US DOE Joint Genome Institute"/>
            <person name="Copeland A."/>
            <person name="Lucas S."/>
            <person name="Lapidus A."/>
            <person name="Barry K."/>
            <person name="Glavina del Rio T."/>
            <person name="Dalin E."/>
            <person name="Tice H."/>
            <person name="Pitluck S."/>
            <person name="Kiss H."/>
            <person name="Brettin T."/>
            <person name="Bruce D."/>
            <person name="Detter J.C."/>
            <person name="Han C."/>
            <person name="Schmutz J."/>
            <person name="Larimer F."/>
            <person name="Land M."/>
            <person name="Hauser L."/>
            <person name="Kyrpides N."/>
            <person name="Kim E."/>
            <person name="Wawrik B."/>
            <person name="Richardson P."/>
        </authorList>
    </citation>
    <scope>NUCLEOTIDE SEQUENCE [LARGE SCALE GENOMIC DNA]</scope>
    <source>
        <strain evidence="7">DSM 6200 / JCM 39069 / Hxd3</strain>
    </source>
</reference>
<protein>
    <submittedName>
        <fullName evidence="6">Transcriptional regulator, TetR family</fullName>
    </submittedName>
</protein>
<dbReference type="RefSeq" id="WP_012174968.1">
    <property type="nucleotide sequence ID" value="NC_009943.1"/>
</dbReference>
<dbReference type="PANTHER" id="PTHR30055">
    <property type="entry name" value="HTH-TYPE TRANSCRIPTIONAL REGULATOR RUTR"/>
    <property type="match status" value="1"/>
</dbReference>
<dbReference type="Pfam" id="PF00440">
    <property type="entry name" value="TetR_N"/>
    <property type="match status" value="1"/>
</dbReference>
<dbReference type="PANTHER" id="PTHR30055:SF234">
    <property type="entry name" value="HTH-TYPE TRANSCRIPTIONAL REGULATOR BETI"/>
    <property type="match status" value="1"/>
</dbReference>
<feature type="domain" description="HTH tetR-type" evidence="5">
    <location>
        <begin position="13"/>
        <end position="73"/>
    </location>
</feature>
<organism evidence="6 7">
    <name type="scientific">Desulfosudis oleivorans (strain DSM 6200 / JCM 39069 / Hxd3)</name>
    <name type="common">Desulfococcus oleovorans</name>
    <dbReference type="NCBI Taxonomy" id="96561"/>
    <lineage>
        <taxon>Bacteria</taxon>
        <taxon>Pseudomonadati</taxon>
        <taxon>Thermodesulfobacteriota</taxon>
        <taxon>Desulfobacteria</taxon>
        <taxon>Desulfobacterales</taxon>
        <taxon>Desulfosudaceae</taxon>
        <taxon>Desulfosudis</taxon>
    </lineage>
</organism>
<evidence type="ECO:0000256" key="3">
    <source>
        <dbReference type="ARBA" id="ARBA00023163"/>
    </source>
</evidence>
<keyword evidence="7" id="KW-1185">Reference proteome</keyword>
<dbReference type="eggNOG" id="COG1309">
    <property type="taxonomic scope" value="Bacteria"/>
</dbReference>
<keyword evidence="2 4" id="KW-0238">DNA-binding</keyword>
<dbReference type="Proteomes" id="UP000008561">
    <property type="component" value="Chromosome"/>
</dbReference>
<dbReference type="PROSITE" id="PS50977">
    <property type="entry name" value="HTH_TETR_2"/>
    <property type="match status" value="1"/>
</dbReference>
<accession>A8ZZV2</accession>
<name>A8ZZV2_DESOH</name>
<gene>
    <name evidence="6" type="ordered locus">Dole_1548</name>
</gene>
<dbReference type="AlphaFoldDB" id="A8ZZV2"/>
<evidence type="ECO:0000313" key="7">
    <source>
        <dbReference type="Proteomes" id="UP000008561"/>
    </source>
</evidence>